<dbReference type="InterPro" id="IPR014718">
    <property type="entry name" value="GH-type_carb-bd"/>
</dbReference>
<dbReference type="InterPro" id="IPR011013">
    <property type="entry name" value="Gal_mutarotase_sf_dom"/>
</dbReference>
<dbReference type="Gene3D" id="2.70.98.10">
    <property type="match status" value="1"/>
</dbReference>
<proteinExistence type="predicted"/>
<dbReference type="EMBL" id="BAAARA010000023">
    <property type="protein sequence ID" value="GAA2361527.1"/>
    <property type="molecule type" value="Genomic_DNA"/>
</dbReference>
<accession>A0ABP5TWY2</accession>
<dbReference type="PANTHER" id="PTHR10091">
    <property type="entry name" value="ALDOSE-1-EPIMERASE"/>
    <property type="match status" value="1"/>
</dbReference>
<organism evidence="1 2">
    <name type="scientific">Saccharopolyspora halophila</name>
    <dbReference type="NCBI Taxonomy" id="405551"/>
    <lineage>
        <taxon>Bacteria</taxon>
        <taxon>Bacillati</taxon>
        <taxon>Actinomycetota</taxon>
        <taxon>Actinomycetes</taxon>
        <taxon>Pseudonocardiales</taxon>
        <taxon>Pseudonocardiaceae</taxon>
        <taxon>Saccharopolyspora</taxon>
    </lineage>
</organism>
<reference evidence="2" key="1">
    <citation type="journal article" date="2019" name="Int. J. Syst. Evol. Microbiol.">
        <title>The Global Catalogue of Microorganisms (GCM) 10K type strain sequencing project: providing services to taxonomists for standard genome sequencing and annotation.</title>
        <authorList>
            <consortium name="The Broad Institute Genomics Platform"/>
            <consortium name="The Broad Institute Genome Sequencing Center for Infectious Disease"/>
            <person name="Wu L."/>
            <person name="Ma J."/>
        </authorList>
    </citation>
    <scope>NUCLEOTIDE SEQUENCE [LARGE SCALE GENOMIC DNA]</scope>
    <source>
        <strain evidence="2">JCM 16221</strain>
    </source>
</reference>
<dbReference type="Pfam" id="PF01263">
    <property type="entry name" value="Aldose_epim"/>
    <property type="match status" value="1"/>
</dbReference>
<dbReference type="SUPFAM" id="SSF74650">
    <property type="entry name" value="Galactose mutarotase-like"/>
    <property type="match status" value="1"/>
</dbReference>
<evidence type="ECO:0000313" key="1">
    <source>
        <dbReference type="EMBL" id="GAA2361527.1"/>
    </source>
</evidence>
<evidence type="ECO:0000313" key="2">
    <source>
        <dbReference type="Proteomes" id="UP001501218"/>
    </source>
</evidence>
<evidence type="ECO:0008006" key="3">
    <source>
        <dbReference type="Google" id="ProtNLM"/>
    </source>
</evidence>
<keyword evidence="2" id="KW-1185">Reference proteome</keyword>
<comment type="caution">
    <text evidence="1">The sequence shown here is derived from an EMBL/GenBank/DDBJ whole genome shotgun (WGS) entry which is preliminary data.</text>
</comment>
<dbReference type="InterPro" id="IPR008183">
    <property type="entry name" value="Aldose_1/G6P_1-epimerase"/>
</dbReference>
<gene>
    <name evidence="1" type="ORF">GCM10009854_46100</name>
</gene>
<dbReference type="PANTHER" id="PTHR10091:SF0">
    <property type="entry name" value="GALACTOSE MUTAROTASE"/>
    <property type="match status" value="1"/>
</dbReference>
<protein>
    <recommendedName>
        <fullName evidence="3">Aldose 1-epimerase</fullName>
    </recommendedName>
</protein>
<dbReference type="Proteomes" id="UP001501218">
    <property type="component" value="Unassembled WGS sequence"/>
</dbReference>
<sequence>MSFVEWQPVRWSRDAVVLSYALPPTYGYPFQLSFEIEFAIDKSGVRSTLTATNIGESAAPFGTANHTYLAAGPGGKIDDIVLTVPADTRYVVDDRLIPTGTAPVEGTEYDFRSPRRLGGTRMDTAFTGLARTGGAAVVRFDRPDVGVELWVDDRHDYLQCYTDDSPEGDRPGRQGIAVEPMTCAPNAFVTGDGTIALRPGESHTGSFGWRIAG</sequence>
<name>A0ABP5TWY2_9PSEU</name>